<dbReference type="PANTHER" id="PTHR47356:SF2">
    <property type="entry name" value="FAD-BINDING DOMAIN-CONTAINING PROTEIN-RELATED"/>
    <property type="match status" value="1"/>
</dbReference>
<sequence length="841" mass="92239">MAPDPQIIIVGAGIAGLCLAIMLERAGMSRYIVLEKASHIRPLGSAVCLSAVMLRCFEQLGLLPEIIEISKPCVGNVFLDGDLNFIGNLSSIFIGQRYGYFNIMVPRPDLYTVLYRHVPRHKVLFGKKVLQLSQTDVSAHVQCSDNSVLHADIVIGADGAYSGVRQALYKSMLSSNARLQRRHRRHYDHHHHGVFNAIKNIAQEGTQKEEGRVGGGGLDGNEIIASRSRMNGCQVSESDLAPLRFDQHAVVGITKPLDPERYPFLKDKSCQVVTVMAKNGFSAWLFPMTRNRICWGLASRTFETASEQKQASKGLAANFKISEWGPEAVDQILQLDYVKNQKSPYGGTLQDLFDQTEKGTPVRIMFEDKAFKTWYYKRTVLIGDACHKLIPFSGVGALQAILDCIILANALYDMPDGNSFTSADITRAFQVYYAQRSRAAEAAVKASTQVSDFISNTSWLSRMARNATLANMPDFVLTLVGDRVFASRPILSYLPFVPDYGARKSNPQPLGRRDREELESLRLRERKMKEEAARALKEEKRKVKKNARTAIIKTAAISASTPTPTAATAPASTEESLKKNAVRIPRAATSSSFVSQPNMSLSLQYQNSMGKVSPDHSLSSTSTYSSISADRLSELSFEGRTPAVALCRNNYSVETDAGIGVGGSGSISTNNTNGASHQGAIGTKSSLKNNGSCAYVADDDTVSISDSASIFSFSSRYTLPYSADDLEREAHVYCYGRKAVGQRRSKDKMAHPRSRSHPHPHDDDNGHHVRQDSMGSTISSLWYRYAQFGRPSTTETKTTTITPIDVPASTSVIALTADGNCGHRSDYHRHTDAPFMASAGS</sequence>
<feature type="compositionally biased region" description="Basic and acidic residues" evidence="5">
    <location>
        <begin position="759"/>
        <end position="771"/>
    </location>
</feature>
<dbReference type="GeneID" id="33571004"/>
<comment type="caution">
    <text evidence="8">The sequence shown here is derived from an EMBL/GenBank/DDBJ whole genome shotgun (WGS) entry which is preliminary data.</text>
</comment>
<dbReference type="EMBL" id="MCFF01000053">
    <property type="protein sequence ID" value="ORZ04960.1"/>
    <property type="molecule type" value="Genomic_DNA"/>
</dbReference>
<gene>
    <name evidence="8" type="ORF">BCR41DRAFT_400748</name>
</gene>
<keyword evidence="6" id="KW-1133">Transmembrane helix</keyword>
<keyword evidence="2" id="KW-0285">Flavoprotein</keyword>
<feature type="domain" description="FAD-binding" evidence="7">
    <location>
        <begin position="6"/>
        <end position="171"/>
    </location>
</feature>
<dbReference type="STRING" id="64571.A0A1Y2GC57"/>
<organism evidence="8 9">
    <name type="scientific">Lobosporangium transversale</name>
    <dbReference type="NCBI Taxonomy" id="64571"/>
    <lineage>
        <taxon>Eukaryota</taxon>
        <taxon>Fungi</taxon>
        <taxon>Fungi incertae sedis</taxon>
        <taxon>Mucoromycota</taxon>
        <taxon>Mortierellomycotina</taxon>
        <taxon>Mortierellomycetes</taxon>
        <taxon>Mortierellales</taxon>
        <taxon>Mortierellaceae</taxon>
        <taxon>Lobosporangium</taxon>
    </lineage>
</organism>
<dbReference type="InterPro" id="IPR002938">
    <property type="entry name" value="FAD-bd"/>
</dbReference>
<reference evidence="8 9" key="1">
    <citation type="submission" date="2016-07" db="EMBL/GenBank/DDBJ databases">
        <title>Pervasive Adenine N6-methylation of Active Genes in Fungi.</title>
        <authorList>
            <consortium name="DOE Joint Genome Institute"/>
            <person name="Mondo S.J."/>
            <person name="Dannebaum R.O."/>
            <person name="Kuo R.C."/>
            <person name="Labutti K."/>
            <person name="Haridas S."/>
            <person name="Kuo A."/>
            <person name="Salamov A."/>
            <person name="Ahrendt S.R."/>
            <person name="Lipzen A."/>
            <person name="Sullivan W."/>
            <person name="Andreopoulos W.B."/>
            <person name="Clum A."/>
            <person name="Lindquist E."/>
            <person name="Daum C."/>
            <person name="Ramamoorthy G.K."/>
            <person name="Gryganskyi A."/>
            <person name="Culley D."/>
            <person name="Magnuson J.K."/>
            <person name="James T.Y."/>
            <person name="O'Malley M.A."/>
            <person name="Stajich J.E."/>
            <person name="Spatafora J.W."/>
            <person name="Visel A."/>
            <person name="Grigoriev I.V."/>
        </authorList>
    </citation>
    <scope>NUCLEOTIDE SEQUENCE [LARGE SCALE GENOMIC DNA]</scope>
    <source>
        <strain evidence="8 9">NRRL 3116</strain>
    </source>
</reference>
<evidence type="ECO:0000256" key="3">
    <source>
        <dbReference type="ARBA" id="ARBA00022827"/>
    </source>
</evidence>
<dbReference type="AlphaFoldDB" id="A0A1Y2GC57"/>
<dbReference type="SUPFAM" id="SSF51905">
    <property type="entry name" value="FAD/NAD(P)-binding domain"/>
    <property type="match status" value="1"/>
</dbReference>
<feature type="compositionally biased region" description="Basic residues" evidence="5">
    <location>
        <begin position="743"/>
        <end position="758"/>
    </location>
</feature>
<keyword evidence="3" id="KW-0274">FAD</keyword>
<dbReference type="Gene3D" id="3.50.50.60">
    <property type="entry name" value="FAD/NAD(P)-binding domain"/>
    <property type="match status" value="2"/>
</dbReference>
<feature type="transmembrane region" description="Helical" evidence="6">
    <location>
        <begin position="6"/>
        <end position="23"/>
    </location>
</feature>
<comment type="similarity">
    <text evidence="1">Belongs to the paxM FAD-dependent monooxygenase family.</text>
</comment>
<evidence type="ECO:0000256" key="6">
    <source>
        <dbReference type="SAM" id="Phobius"/>
    </source>
</evidence>
<protein>
    <recommendedName>
        <fullName evidence="7">FAD-binding domain-containing protein</fullName>
    </recommendedName>
</protein>
<keyword evidence="6" id="KW-0472">Membrane</keyword>
<dbReference type="InterPro" id="IPR050562">
    <property type="entry name" value="FAD_mOase_fung"/>
</dbReference>
<keyword evidence="9" id="KW-1185">Reference proteome</keyword>
<evidence type="ECO:0000256" key="2">
    <source>
        <dbReference type="ARBA" id="ARBA00022630"/>
    </source>
</evidence>
<feature type="region of interest" description="Disordered" evidence="5">
    <location>
        <begin position="743"/>
        <end position="772"/>
    </location>
</feature>
<accession>A0A1Y2GC57</accession>
<keyword evidence="6" id="KW-0812">Transmembrane</keyword>
<evidence type="ECO:0000256" key="1">
    <source>
        <dbReference type="ARBA" id="ARBA00007992"/>
    </source>
</evidence>
<proteinExistence type="inferred from homology"/>
<dbReference type="RefSeq" id="XP_021876824.1">
    <property type="nucleotide sequence ID" value="XM_022029161.1"/>
</dbReference>
<evidence type="ECO:0000256" key="4">
    <source>
        <dbReference type="ARBA" id="ARBA00023002"/>
    </source>
</evidence>
<evidence type="ECO:0000313" key="9">
    <source>
        <dbReference type="Proteomes" id="UP000193648"/>
    </source>
</evidence>
<dbReference type="Proteomes" id="UP000193648">
    <property type="component" value="Unassembled WGS sequence"/>
</dbReference>
<keyword evidence="4" id="KW-0560">Oxidoreductase</keyword>
<name>A0A1Y2GC57_9FUNG</name>
<dbReference type="PRINTS" id="PR00420">
    <property type="entry name" value="RNGMNOXGNASE"/>
</dbReference>
<feature type="compositionally biased region" description="Basic and acidic residues" evidence="5">
    <location>
        <begin position="511"/>
        <end position="524"/>
    </location>
</feature>
<dbReference type="OrthoDB" id="655030at2759"/>
<evidence type="ECO:0000259" key="7">
    <source>
        <dbReference type="Pfam" id="PF01494"/>
    </source>
</evidence>
<dbReference type="GO" id="GO:0071949">
    <property type="term" value="F:FAD binding"/>
    <property type="evidence" value="ECO:0007669"/>
    <property type="project" value="InterPro"/>
</dbReference>
<dbReference type="Pfam" id="PF01494">
    <property type="entry name" value="FAD_binding_3"/>
    <property type="match status" value="1"/>
</dbReference>
<dbReference type="InterPro" id="IPR036188">
    <property type="entry name" value="FAD/NAD-bd_sf"/>
</dbReference>
<evidence type="ECO:0000256" key="5">
    <source>
        <dbReference type="SAM" id="MobiDB-lite"/>
    </source>
</evidence>
<dbReference type="GO" id="GO:0004497">
    <property type="term" value="F:monooxygenase activity"/>
    <property type="evidence" value="ECO:0007669"/>
    <property type="project" value="InterPro"/>
</dbReference>
<dbReference type="PANTHER" id="PTHR47356">
    <property type="entry name" value="FAD-DEPENDENT MONOOXYGENASE ASQG-RELATED"/>
    <property type="match status" value="1"/>
</dbReference>
<dbReference type="InParanoid" id="A0A1Y2GC57"/>
<evidence type="ECO:0000313" key="8">
    <source>
        <dbReference type="EMBL" id="ORZ04960.1"/>
    </source>
</evidence>
<feature type="region of interest" description="Disordered" evidence="5">
    <location>
        <begin position="504"/>
        <end position="524"/>
    </location>
</feature>